<feature type="transmembrane region" description="Helical" evidence="1">
    <location>
        <begin position="89"/>
        <end position="114"/>
    </location>
</feature>
<feature type="transmembrane region" description="Helical" evidence="1">
    <location>
        <begin position="6"/>
        <end position="22"/>
    </location>
</feature>
<feature type="transmembrane region" description="Helical" evidence="1">
    <location>
        <begin position="134"/>
        <end position="159"/>
    </location>
</feature>
<name>A0A6I4NYM1_9MICO</name>
<keyword evidence="1" id="KW-0472">Membrane</keyword>
<sequence>MIAILVAVLMWMLVLSLLILRRGREERSITWAALTIAISVTLNIDVVYLGVDPVLGGTNLVTLFADLALMTGVFFLGRGVLKAAEHPPLLVRVALGRVAFAIAVVAAAVAFFLIDRGATTTTFMLDLGDQAAAATYSMLHFTYYAIVLIAMAAVAARYARPSHGILAVPPILLVVGCALGVTLTLEVYVMDLAHVTGNLNLMLAASSAYGTVYLLTFLFLCSGFAGQPVARTIQARKRARRTRDLSHQLDPVWLAATTLRPGISQVAGAPIDASDPEALLHRQVVEIRDAMIDGRVSFELDDRDRMLLEAAERHLVGEDPAARSPRVDA</sequence>
<protein>
    <recommendedName>
        <fullName evidence="4">Histidine kinase N-terminal 7TM region domain-containing protein</fullName>
    </recommendedName>
</protein>
<dbReference type="Proteomes" id="UP000438182">
    <property type="component" value="Unassembled WGS sequence"/>
</dbReference>
<keyword evidence="1" id="KW-0812">Transmembrane</keyword>
<feature type="transmembrane region" description="Helical" evidence="1">
    <location>
        <begin position="57"/>
        <end position="77"/>
    </location>
</feature>
<gene>
    <name evidence="2" type="ORF">GB864_12805</name>
</gene>
<evidence type="ECO:0000313" key="3">
    <source>
        <dbReference type="Proteomes" id="UP000438182"/>
    </source>
</evidence>
<keyword evidence="1" id="KW-1133">Transmembrane helix</keyword>
<feature type="transmembrane region" description="Helical" evidence="1">
    <location>
        <begin position="210"/>
        <end position="230"/>
    </location>
</feature>
<evidence type="ECO:0000256" key="1">
    <source>
        <dbReference type="SAM" id="Phobius"/>
    </source>
</evidence>
<feature type="transmembrane region" description="Helical" evidence="1">
    <location>
        <begin position="29"/>
        <end position="51"/>
    </location>
</feature>
<keyword evidence="3" id="KW-1185">Reference proteome</keyword>
<organism evidence="2 3">
    <name type="scientific">Agromyces seonyuensis</name>
    <dbReference type="NCBI Taxonomy" id="2662446"/>
    <lineage>
        <taxon>Bacteria</taxon>
        <taxon>Bacillati</taxon>
        <taxon>Actinomycetota</taxon>
        <taxon>Actinomycetes</taxon>
        <taxon>Micrococcales</taxon>
        <taxon>Microbacteriaceae</taxon>
        <taxon>Agromyces</taxon>
    </lineage>
</organism>
<feature type="transmembrane region" description="Helical" evidence="1">
    <location>
        <begin position="171"/>
        <end position="190"/>
    </location>
</feature>
<evidence type="ECO:0000313" key="2">
    <source>
        <dbReference type="EMBL" id="MWB99423.1"/>
    </source>
</evidence>
<evidence type="ECO:0008006" key="4">
    <source>
        <dbReference type="Google" id="ProtNLM"/>
    </source>
</evidence>
<accession>A0A6I4NYM1</accession>
<proteinExistence type="predicted"/>
<reference evidence="2 3" key="1">
    <citation type="submission" date="2019-12" db="EMBL/GenBank/DDBJ databases">
        <authorList>
            <person name="Kim Y.S."/>
        </authorList>
    </citation>
    <scope>NUCLEOTIDE SEQUENCE [LARGE SCALE GENOMIC DNA]</scope>
    <source>
        <strain evidence="2 3">MMS17-SY077</strain>
    </source>
</reference>
<dbReference type="EMBL" id="WSTA01000060">
    <property type="protein sequence ID" value="MWB99423.1"/>
    <property type="molecule type" value="Genomic_DNA"/>
</dbReference>
<dbReference type="RefSeq" id="WP_160425656.1">
    <property type="nucleotide sequence ID" value="NZ_WSTA01000060.1"/>
</dbReference>
<comment type="caution">
    <text evidence="2">The sequence shown here is derived from an EMBL/GenBank/DDBJ whole genome shotgun (WGS) entry which is preliminary data.</text>
</comment>
<dbReference type="AlphaFoldDB" id="A0A6I4NYM1"/>